<keyword evidence="1" id="KW-0812">Transmembrane</keyword>
<proteinExistence type="predicted"/>
<organism evidence="2 3">
    <name type="scientific">Limnobaculum zhutongyuii</name>
    <dbReference type="NCBI Taxonomy" id="2498113"/>
    <lineage>
        <taxon>Bacteria</taxon>
        <taxon>Pseudomonadati</taxon>
        <taxon>Pseudomonadota</taxon>
        <taxon>Gammaproteobacteria</taxon>
        <taxon>Enterobacterales</taxon>
        <taxon>Budviciaceae</taxon>
        <taxon>Limnobaculum</taxon>
    </lineage>
</organism>
<evidence type="ECO:0000256" key="1">
    <source>
        <dbReference type="SAM" id="Phobius"/>
    </source>
</evidence>
<protein>
    <recommendedName>
        <fullName evidence="4">Polysulfide reductase NrfD</fullName>
    </recommendedName>
</protein>
<evidence type="ECO:0008006" key="4">
    <source>
        <dbReference type="Google" id="ProtNLM"/>
    </source>
</evidence>
<feature type="transmembrane region" description="Helical" evidence="1">
    <location>
        <begin position="119"/>
        <end position="140"/>
    </location>
</feature>
<feature type="transmembrane region" description="Helical" evidence="1">
    <location>
        <begin position="182"/>
        <end position="205"/>
    </location>
</feature>
<dbReference type="KEGG" id="prag:EKN56_13095"/>
<keyword evidence="3" id="KW-1185">Reference proteome</keyword>
<keyword evidence="1" id="KW-0472">Membrane</keyword>
<dbReference type="RefSeq" id="WP_130592185.1">
    <property type="nucleotide sequence ID" value="NZ_CP034752.1"/>
</dbReference>
<feature type="transmembrane region" description="Helical" evidence="1">
    <location>
        <begin position="314"/>
        <end position="335"/>
    </location>
</feature>
<name>A0A411WLX4_9GAMM</name>
<dbReference type="EMBL" id="CP034752">
    <property type="protein sequence ID" value="QBH97251.1"/>
    <property type="molecule type" value="Genomic_DNA"/>
</dbReference>
<feature type="transmembrane region" description="Helical" evidence="1">
    <location>
        <begin position="152"/>
        <end position="176"/>
    </location>
</feature>
<dbReference type="Proteomes" id="UP000293154">
    <property type="component" value="Chromosome"/>
</dbReference>
<dbReference type="AlphaFoldDB" id="A0A411WLX4"/>
<feature type="transmembrane region" description="Helical" evidence="1">
    <location>
        <begin position="217"/>
        <end position="237"/>
    </location>
</feature>
<feature type="transmembrane region" description="Helical" evidence="1">
    <location>
        <begin position="243"/>
        <end position="264"/>
    </location>
</feature>
<sequence>MQTKTLYHPVNLLAIVGVAAGGYVAIDEWFFQSSFRTNDGIVWTLPLISYIFLALMSTGVSILLAAGKIGRIEILEKNTKHLLCLAIGALLGAFAALSTEMGSSLNIYWLIFSPNLTSPIWWMGTLYFIELILLAVKFFELYTNKHVVNERVLAWLTAIVAISAALVLGSVFGTVIGRVSYVGLSASVFTLLAALASGIALVTMLSAQAVRQFIMPYFRLALAILLVFLIAGFIYQIRSTVDNEVITVSAISLILLVAAIFLASHTSVMSAVLALAGILYAEYKFVIGGQLFTLGPKATWFGVEQNYLPNIYEYGVLILGIAFAWLAYSVLYRVLNK</sequence>
<feature type="transmembrane region" description="Helical" evidence="1">
    <location>
        <begin position="82"/>
        <end position="99"/>
    </location>
</feature>
<feature type="transmembrane region" description="Helical" evidence="1">
    <location>
        <begin position="12"/>
        <end position="31"/>
    </location>
</feature>
<accession>A0A411WLX4</accession>
<keyword evidence="1" id="KW-1133">Transmembrane helix</keyword>
<evidence type="ECO:0000313" key="2">
    <source>
        <dbReference type="EMBL" id="QBH97251.1"/>
    </source>
</evidence>
<feature type="transmembrane region" description="Helical" evidence="1">
    <location>
        <begin position="271"/>
        <end position="294"/>
    </location>
</feature>
<dbReference type="OrthoDB" id="9772767at2"/>
<gene>
    <name evidence="2" type="ORF">EKN56_13095</name>
</gene>
<evidence type="ECO:0000313" key="3">
    <source>
        <dbReference type="Proteomes" id="UP000293154"/>
    </source>
</evidence>
<reference evidence="2 3" key="1">
    <citation type="submission" date="2019-03" db="EMBL/GenBank/DDBJ databases">
        <title>Pragia sp. nov. isolated from the gut tract of Carduelis flavirostris.</title>
        <authorList>
            <person name="Ge Y."/>
        </authorList>
    </citation>
    <scope>NUCLEOTIDE SEQUENCE [LARGE SCALE GENOMIC DNA]</scope>
    <source>
        <strain evidence="2 3">CF-458</strain>
    </source>
</reference>
<feature type="transmembrane region" description="Helical" evidence="1">
    <location>
        <begin position="43"/>
        <end position="70"/>
    </location>
</feature>